<dbReference type="SUPFAM" id="SSF54631">
    <property type="entry name" value="CBS-domain pair"/>
    <property type="match status" value="1"/>
</dbReference>
<dbReference type="InterPro" id="IPR000644">
    <property type="entry name" value="CBS_dom"/>
</dbReference>
<dbReference type="SMART" id="SM00116">
    <property type="entry name" value="CBS"/>
    <property type="match status" value="2"/>
</dbReference>
<dbReference type="GO" id="GO:0003677">
    <property type="term" value="F:DNA binding"/>
    <property type="evidence" value="ECO:0007669"/>
    <property type="project" value="InterPro"/>
</dbReference>
<feature type="domain" description="CBS" evidence="4">
    <location>
        <begin position="134"/>
        <end position="183"/>
    </location>
</feature>
<dbReference type="InterPro" id="IPR051257">
    <property type="entry name" value="Diverse_CBS-Domain"/>
</dbReference>
<proteinExistence type="predicted"/>
<organism evidence="5">
    <name type="scientific">Archaeoglobus fulgidus</name>
    <dbReference type="NCBI Taxonomy" id="2234"/>
    <lineage>
        <taxon>Archaea</taxon>
        <taxon>Methanobacteriati</taxon>
        <taxon>Methanobacteriota</taxon>
        <taxon>Archaeoglobi</taxon>
        <taxon>Archaeoglobales</taxon>
        <taxon>Archaeoglobaceae</taxon>
        <taxon>Archaeoglobus</taxon>
    </lineage>
</organism>
<evidence type="ECO:0000313" key="5">
    <source>
        <dbReference type="EMBL" id="HGF87419.1"/>
    </source>
</evidence>
<evidence type="ECO:0000259" key="4">
    <source>
        <dbReference type="PROSITE" id="PS51371"/>
    </source>
</evidence>
<dbReference type="InterPro" id="IPR001387">
    <property type="entry name" value="Cro/C1-type_HTH"/>
</dbReference>
<dbReference type="PROSITE" id="PS51371">
    <property type="entry name" value="CBS"/>
    <property type="match status" value="2"/>
</dbReference>
<dbReference type="AlphaFoldDB" id="A0A7C3VBF7"/>
<dbReference type="PIRSF" id="PIRSF037253">
    <property type="entry name" value="HTH_CBS_prd"/>
    <property type="match status" value="1"/>
</dbReference>
<gene>
    <name evidence="5" type="ORF">ENR21_03175</name>
</gene>
<evidence type="ECO:0000256" key="1">
    <source>
        <dbReference type="ARBA" id="ARBA00023122"/>
    </source>
</evidence>
<feature type="domain" description="HTH cro/C1-type" evidence="3">
    <location>
        <begin position="8"/>
        <end position="56"/>
    </location>
</feature>
<name>A0A7C3VBF7_ARCFL</name>
<dbReference type="SUPFAM" id="SSF47413">
    <property type="entry name" value="lambda repressor-like DNA-binding domains"/>
    <property type="match status" value="1"/>
</dbReference>
<accession>A0A7C3VBF7</accession>
<dbReference type="EMBL" id="DSQD01000093">
    <property type="protein sequence ID" value="HGF87419.1"/>
    <property type="molecule type" value="Genomic_DNA"/>
</dbReference>
<dbReference type="InterPro" id="IPR017158">
    <property type="entry name" value="Tscrpt-reg_CBS-contain_prd"/>
</dbReference>
<protein>
    <submittedName>
        <fullName evidence="5">CBS domain-containing protein</fullName>
    </submittedName>
</protein>
<dbReference type="InterPro" id="IPR010982">
    <property type="entry name" value="Lambda_DNA-bd_dom_sf"/>
</dbReference>
<dbReference type="CDD" id="cd00093">
    <property type="entry name" value="HTH_XRE"/>
    <property type="match status" value="1"/>
</dbReference>
<dbReference type="PANTHER" id="PTHR43080">
    <property type="entry name" value="CBS DOMAIN-CONTAINING PROTEIN CBSX3, MITOCHONDRIAL"/>
    <property type="match status" value="1"/>
</dbReference>
<sequence>MFPEIEEIKRKRKKLGVSQKKLAELVGVSQPLIARIEAGKFDPKLSLVKKIIRVLEEIEGGRIEARVVMNSPVISVSPDDSLKKVAELMMEKEISQLPVMEKDVPVGGITEADILKAVLEKGSRAESVKVKEIMGDPFPVVDPEESVSNVSKLLMEHPAVLVVDKGKVAGIITKQDVMKFLTR</sequence>
<dbReference type="Gene3D" id="3.10.580.10">
    <property type="entry name" value="CBS-domain"/>
    <property type="match status" value="1"/>
</dbReference>
<dbReference type="Pfam" id="PF00571">
    <property type="entry name" value="CBS"/>
    <property type="match status" value="2"/>
</dbReference>
<dbReference type="InterPro" id="IPR046342">
    <property type="entry name" value="CBS_dom_sf"/>
</dbReference>
<feature type="domain" description="CBS" evidence="4">
    <location>
        <begin position="69"/>
        <end position="126"/>
    </location>
</feature>
<dbReference type="Gene3D" id="1.10.260.40">
    <property type="entry name" value="lambda repressor-like DNA-binding domains"/>
    <property type="match status" value="1"/>
</dbReference>
<dbReference type="PANTHER" id="PTHR43080:SF4">
    <property type="entry name" value="CRO-LIKE PROTEIN"/>
    <property type="match status" value="1"/>
</dbReference>
<evidence type="ECO:0000259" key="3">
    <source>
        <dbReference type="PROSITE" id="PS50943"/>
    </source>
</evidence>
<reference evidence="5" key="1">
    <citation type="journal article" date="2020" name="mSystems">
        <title>Genome- and Community-Level Interaction Insights into Carbon Utilization and Element Cycling Functions of Hydrothermarchaeota in Hydrothermal Sediment.</title>
        <authorList>
            <person name="Zhou Z."/>
            <person name="Liu Y."/>
            <person name="Xu W."/>
            <person name="Pan J."/>
            <person name="Luo Z.H."/>
            <person name="Li M."/>
        </authorList>
    </citation>
    <scope>NUCLEOTIDE SEQUENCE [LARGE SCALE GENOMIC DNA]</scope>
    <source>
        <strain evidence="5">SpSt-38</strain>
    </source>
</reference>
<comment type="caution">
    <text evidence="5">The sequence shown here is derived from an EMBL/GenBank/DDBJ whole genome shotgun (WGS) entry which is preliminary data.</text>
</comment>
<dbReference type="SMART" id="SM00530">
    <property type="entry name" value="HTH_XRE"/>
    <property type="match status" value="1"/>
</dbReference>
<evidence type="ECO:0000256" key="2">
    <source>
        <dbReference type="PROSITE-ProRule" id="PRU00703"/>
    </source>
</evidence>
<keyword evidence="1 2" id="KW-0129">CBS domain</keyword>
<dbReference type="PROSITE" id="PS50943">
    <property type="entry name" value="HTH_CROC1"/>
    <property type="match status" value="1"/>
</dbReference>
<dbReference type="Pfam" id="PF01381">
    <property type="entry name" value="HTH_3"/>
    <property type="match status" value="1"/>
</dbReference>